<comment type="caution">
    <text evidence="2">The sequence shown here is derived from an EMBL/GenBank/DDBJ whole genome shotgun (WGS) entry which is preliminary data.</text>
</comment>
<name>A0A2A9E3R6_9MICO</name>
<dbReference type="RefSeq" id="WP_098454448.1">
    <property type="nucleotide sequence ID" value="NZ_PDJG01000001.1"/>
</dbReference>
<keyword evidence="3" id="KW-1185">Reference proteome</keyword>
<keyword evidence="1" id="KW-0812">Transmembrane</keyword>
<feature type="transmembrane region" description="Helical" evidence="1">
    <location>
        <begin position="21"/>
        <end position="40"/>
    </location>
</feature>
<proteinExistence type="predicted"/>
<dbReference type="EMBL" id="PDJG01000001">
    <property type="protein sequence ID" value="PFG33211.1"/>
    <property type="molecule type" value="Genomic_DNA"/>
</dbReference>
<organism evidence="2 3">
    <name type="scientific">Sanguibacter antarcticus</name>
    <dbReference type="NCBI Taxonomy" id="372484"/>
    <lineage>
        <taxon>Bacteria</taxon>
        <taxon>Bacillati</taxon>
        <taxon>Actinomycetota</taxon>
        <taxon>Actinomycetes</taxon>
        <taxon>Micrococcales</taxon>
        <taxon>Sanguibacteraceae</taxon>
        <taxon>Sanguibacter</taxon>
    </lineage>
</organism>
<accession>A0A2A9E3R6</accession>
<evidence type="ECO:0000256" key="1">
    <source>
        <dbReference type="SAM" id="Phobius"/>
    </source>
</evidence>
<sequence>MTRSDSTAPLDRRRTSRRRSNRIVAAASAVVAVAGAMTFVPSFGDLGPAAGIWGAVVMAAAMVVVAVFTARSVLAPSAGTGARGGS</sequence>
<protein>
    <submittedName>
        <fullName evidence="2">Uncharacterized protein</fullName>
    </submittedName>
</protein>
<feature type="transmembrane region" description="Helical" evidence="1">
    <location>
        <begin position="52"/>
        <end position="74"/>
    </location>
</feature>
<dbReference type="Proteomes" id="UP000225548">
    <property type="component" value="Unassembled WGS sequence"/>
</dbReference>
<keyword evidence="1" id="KW-0472">Membrane</keyword>
<dbReference type="AlphaFoldDB" id="A0A2A9E3R6"/>
<keyword evidence="1" id="KW-1133">Transmembrane helix</keyword>
<evidence type="ECO:0000313" key="2">
    <source>
        <dbReference type="EMBL" id="PFG33211.1"/>
    </source>
</evidence>
<gene>
    <name evidence="2" type="ORF">ATL42_1071</name>
</gene>
<evidence type="ECO:0000313" key="3">
    <source>
        <dbReference type="Proteomes" id="UP000225548"/>
    </source>
</evidence>
<reference evidence="2 3" key="1">
    <citation type="submission" date="2017-10" db="EMBL/GenBank/DDBJ databases">
        <title>Sequencing the genomes of 1000 actinobacteria strains.</title>
        <authorList>
            <person name="Klenk H.-P."/>
        </authorList>
    </citation>
    <scope>NUCLEOTIDE SEQUENCE [LARGE SCALE GENOMIC DNA]</scope>
    <source>
        <strain evidence="2 3">DSM 18966</strain>
    </source>
</reference>